<dbReference type="Proteomes" id="UP000617743">
    <property type="component" value="Unassembled WGS sequence"/>
</dbReference>
<evidence type="ECO:0000259" key="2">
    <source>
        <dbReference type="Pfam" id="PF07732"/>
    </source>
</evidence>
<accession>A0ABQ2XIW7</accession>
<reference evidence="4" key="1">
    <citation type="journal article" date="2019" name="Int. J. Syst. Evol. Microbiol.">
        <title>The Global Catalogue of Microorganisms (GCM) 10K type strain sequencing project: providing services to taxonomists for standard genome sequencing and annotation.</title>
        <authorList>
            <consortium name="The Broad Institute Genomics Platform"/>
            <consortium name="The Broad Institute Genome Sequencing Center for Infectious Disease"/>
            <person name="Wu L."/>
            <person name="Ma J."/>
        </authorList>
    </citation>
    <scope>NUCLEOTIDE SEQUENCE [LARGE SCALE GENOMIC DNA]</scope>
    <source>
        <strain evidence="4">JCM 4866</strain>
    </source>
</reference>
<evidence type="ECO:0000313" key="3">
    <source>
        <dbReference type="EMBL" id="GGX19076.1"/>
    </source>
</evidence>
<dbReference type="Pfam" id="PF07732">
    <property type="entry name" value="Cu-oxidase_3"/>
    <property type="match status" value="1"/>
</dbReference>
<dbReference type="InterPro" id="IPR011707">
    <property type="entry name" value="Cu-oxidase-like_N"/>
</dbReference>
<evidence type="ECO:0000256" key="1">
    <source>
        <dbReference type="SAM" id="MobiDB-lite"/>
    </source>
</evidence>
<proteinExistence type="predicted"/>
<feature type="compositionally biased region" description="Basic residues" evidence="1">
    <location>
        <begin position="169"/>
        <end position="180"/>
    </location>
</feature>
<sequence length="196" mass="21226">MEDARNATHLSRRTLLASTAAGALIVAGEKAAPAVEEVAETGPATAPARTLTPYLDPLRIPRTVAKTRADGVSYATARMRAAAVRRHSQLPPTPVWTYDGHLPGPTFEVRRGERLRVTWTNNLSGAFPLTAVEVPATEQTPAVWDQPGRGGYPARDRRRRPAAVDRRPPARRPPRQRQRRLAGERGAAGRVAAVGV</sequence>
<comment type="caution">
    <text evidence="3">The sequence shown here is derived from an EMBL/GenBank/DDBJ whole genome shotgun (WGS) entry which is preliminary data.</text>
</comment>
<dbReference type="InterPro" id="IPR006311">
    <property type="entry name" value="TAT_signal"/>
</dbReference>
<dbReference type="SUPFAM" id="SSF49503">
    <property type="entry name" value="Cupredoxins"/>
    <property type="match status" value="1"/>
</dbReference>
<evidence type="ECO:0000313" key="4">
    <source>
        <dbReference type="Proteomes" id="UP000617743"/>
    </source>
</evidence>
<protein>
    <recommendedName>
        <fullName evidence="2">Plastocyanin-like domain-containing protein</fullName>
    </recommendedName>
</protein>
<organism evidence="3 4">
    <name type="scientific">Streptomyces lomondensis</name>
    <dbReference type="NCBI Taxonomy" id="68229"/>
    <lineage>
        <taxon>Bacteria</taxon>
        <taxon>Bacillati</taxon>
        <taxon>Actinomycetota</taxon>
        <taxon>Actinomycetes</taxon>
        <taxon>Kitasatosporales</taxon>
        <taxon>Streptomycetaceae</taxon>
        <taxon>Streptomyces</taxon>
    </lineage>
</organism>
<feature type="domain" description="Plastocyanin-like" evidence="2">
    <location>
        <begin position="92"/>
        <end position="127"/>
    </location>
</feature>
<keyword evidence="4" id="KW-1185">Reference proteome</keyword>
<dbReference type="Gene3D" id="2.60.40.420">
    <property type="entry name" value="Cupredoxins - blue copper proteins"/>
    <property type="match status" value="1"/>
</dbReference>
<dbReference type="InterPro" id="IPR008972">
    <property type="entry name" value="Cupredoxin"/>
</dbReference>
<dbReference type="PROSITE" id="PS51318">
    <property type="entry name" value="TAT"/>
    <property type="match status" value="1"/>
</dbReference>
<name>A0ABQ2XIW7_9ACTN</name>
<dbReference type="EMBL" id="BMWC01000009">
    <property type="protein sequence ID" value="GGX19076.1"/>
    <property type="molecule type" value="Genomic_DNA"/>
</dbReference>
<gene>
    <name evidence="3" type="ORF">GCM10010383_56360</name>
</gene>
<feature type="region of interest" description="Disordered" evidence="1">
    <location>
        <begin position="138"/>
        <end position="196"/>
    </location>
</feature>
<feature type="compositionally biased region" description="Low complexity" evidence="1">
    <location>
        <begin position="184"/>
        <end position="196"/>
    </location>
</feature>